<keyword evidence="12" id="KW-1185">Reference proteome</keyword>
<dbReference type="SUPFAM" id="SSF54675">
    <property type="entry name" value="Nicotinate/Quinolinate PRTase N-terminal domain-like"/>
    <property type="match status" value="1"/>
</dbReference>
<evidence type="ECO:0000256" key="7">
    <source>
        <dbReference type="HAMAP-Rule" id="MF_00570"/>
    </source>
</evidence>
<keyword evidence="4 7" id="KW-0597">Phosphoprotein</keyword>
<dbReference type="UniPathway" id="UPA00253">
    <property type="reaction ID" value="UER00457"/>
</dbReference>
<gene>
    <name evidence="7 11" type="primary">pncB</name>
    <name evidence="11" type="ORF">FE240_00070</name>
</gene>
<dbReference type="CDD" id="cd01401">
    <property type="entry name" value="PncB_like"/>
    <property type="match status" value="1"/>
</dbReference>
<keyword evidence="5 7" id="KW-0436">Ligase</keyword>
<keyword evidence="11" id="KW-0328">Glycosyltransferase</keyword>
<dbReference type="InterPro" id="IPR006406">
    <property type="entry name" value="Nic_PRibTrfase"/>
</dbReference>
<evidence type="ECO:0000256" key="4">
    <source>
        <dbReference type="ARBA" id="ARBA00022553"/>
    </source>
</evidence>
<feature type="modified residue" description="Phosphohistidine; by autocatalysis" evidence="7">
    <location>
        <position position="217"/>
    </location>
</feature>
<dbReference type="OrthoDB" id="9771406at2"/>
<dbReference type="KEGG" id="asim:FE240_00070"/>
<dbReference type="HAMAP" id="MF_00570">
    <property type="entry name" value="NAPRTase"/>
    <property type="match status" value="1"/>
</dbReference>
<dbReference type="InterPro" id="IPR007229">
    <property type="entry name" value="Nic_PRibTrfase-Fam"/>
</dbReference>
<reference evidence="11 12" key="1">
    <citation type="submission" date="2019-05" db="EMBL/GenBank/DDBJ databases">
        <title>OXA-830, a novel chromosomally encoded expanded-spectrum class D beta-lactamase in Aeromonas simiae.</title>
        <authorList>
            <person name="Zhou W."/>
            <person name="Chen Q."/>
        </authorList>
    </citation>
    <scope>NUCLEOTIDE SEQUENCE [LARGE SCALE GENOMIC DNA]</scope>
    <source>
        <strain evidence="11 12">A6</strain>
    </source>
</reference>
<feature type="domain" description="Nicotinate/nicotinamide phosphoribosyltransferase" evidence="9">
    <location>
        <begin position="165"/>
        <end position="390"/>
    </location>
</feature>
<evidence type="ECO:0000259" key="9">
    <source>
        <dbReference type="Pfam" id="PF04095"/>
    </source>
</evidence>
<dbReference type="EC" id="6.3.4.21" evidence="3 7"/>
<dbReference type="GO" id="GO:0004516">
    <property type="term" value="F:nicotinate phosphoribosyltransferase activity"/>
    <property type="evidence" value="ECO:0007669"/>
    <property type="project" value="UniProtKB-UniRule"/>
</dbReference>
<evidence type="ECO:0000256" key="3">
    <source>
        <dbReference type="ARBA" id="ARBA00013236"/>
    </source>
</evidence>
<dbReference type="PANTHER" id="PTHR11098:SF1">
    <property type="entry name" value="NICOTINATE PHOSPHORIBOSYLTRANSFERASE"/>
    <property type="match status" value="1"/>
</dbReference>
<evidence type="ECO:0000256" key="5">
    <source>
        <dbReference type="ARBA" id="ARBA00022598"/>
    </source>
</evidence>
<dbReference type="NCBIfam" id="TIGR01514">
    <property type="entry name" value="NAPRTase"/>
    <property type="match status" value="1"/>
</dbReference>
<evidence type="ECO:0000256" key="8">
    <source>
        <dbReference type="RuleBase" id="RU003838"/>
    </source>
</evidence>
<evidence type="ECO:0000259" key="10">
    <source>
        <dbReference type="Pfam" id="PF17767"/>
    </source>
</evidence>
<dbReference type="GO" id="GO:0005829">
    <property type="term" value="C:cytosol"/>
    <property type="evidence" value="ECO:0007669"/>
    <property type="project" value="TreeGrafter"/>
</dbReference>
<evidence type="ECO:0000256" key="1">
    <source>
        <dbReference type="ARBA" id="ARBA00004952"/>
    </source>
</evidence>
<dbReference type="InterPro" id="IPR041525">
    <property type="entry name" value="N/Namide_PRibTrfase"/>
</dbReference>
<comment type="catalytic activity">
    <reaction evidence="7 8">
        <text>5-phospho-alpha-D-ribose 1-diphosphate + nicotinate + ATP + H2O = nicotinate beta-D-ribonucleotide + ADP + phosphate + diphosphate</text>
        <dbReference type="Rhea" id="RHEA:36163"/>
        <dbReference type="ChEBI" id="CHEBI:15377"/>
        <dbReference type="ChEBI" id="CHEBI:30616"/>
        <dbReference type="ChEBI" id="CHEBI:32544"/>
        <dbReference type="ChEBI" id="CHEBI:33019"/>
        <dbReference type="ChEBI" id="CHEBI:43474"/>
        <dbReference type="ChEBI" id="CHEBI:57502"/>
        <dbReference type="ChEBI" id="CHEBI:58017"/>
        <dbReference type="ChEBI" id="CHEBI:456216"/>
        <dbReference type="EC" id="6.3.4.21"/>
    </reaction>
</comment>
<dbReference type="InterPro" id="IPR036068">
    <property type="entry name" value="Nicotinate_pribotase-like_C"/>
</dbReference>
<dbReference type="NCBIfam" id="NF003704">
    <property type="entry name" value="PRK05321.1"/>
    <property type="match status" value="1"/>
</dbReference>
<dbReference type="InterPro" id="IPR040727">
    <property type="entry name" value="NAPRTase_N"/>
</dbReference>
<organism evidence="11 12">
    <name type="scientific">Aeromonas simiae</name>
    <dbReference type="NCBI Taxonomy" id="218936"/>
    <lineage>
        <taxon>Bacteria</taxon>
        <taxon>Pseudomonadati</taxon>
        <taxon>Pseudomonadota</taxon>
        <taxon>Gammaproteobacteria</taxon>
        <taxon>Aeromonadales</taxon>
        <taxon>Aeromonadaceae</taxon>
        <taxon>Aeromonas</taxon>
    </lineage>
</organism>
<proteinExistence type="inferred from homology"/>
<keyword evidence="6 7" id="KW-0662">Pyridine nucleotide biosynthesis</keyword>
<comment type="pathway">
    <text evidence="1 7 8">Cofactor biosynthesis; NAD(+) biosynthesis; nicotinate D-ribonucleotide from nicotinate: step 1/1.</text>
</comment>
<dbReference type="SUPFAM" id="SSF51690">
    <property type="entry name" value="Nicotinate/Quinolinate PRTase C-terminal domain-like"/>
    <property type="match status" value="1"/>
</dbReference>
<dbReference type="Gene3D" id="3.20.140.10">
    <property type="entry name" value="nicotinate phosphoribosyltransferase"/>
    <property type="match status" value="1"/>
</dbReference>
<dbReference type="Pfam" id="PF04095">
    <property type="entry name" value="NAPRTase"/>
    <property type="match status" value="1"/>
</dbReference>
<name>A0A5J6WQG7_9GAMM</name>
<dbReference type="PIRSF" id="PIRSF000484">
    <property type="entry name" value="NAPRT"/>
    <property type="match status" value="1"/>
</dbReference>
<dbReference type="Proteomes" id="UP000594034">
    <property type="component" value="Chromosome"/>
</dbReference>
<sequence length="392" mass="44659">MPPILTSLLDTDAYKLHMQQAVFHHYPDAEVVAEFHSRNDEDLLPLMGQIEDQLRQAGRLRLSHDEARFLARRPFLHQDYLDHLSHKPLDASLLEVHEREGRLAVRVSGLWQDVILWEIPILAIISEMRNRFRYPQLGVSEAIAQLDRKIDWLTRELSAEEMAEFNLVDFGTRRRFSHAVQDAVVGRLCERLPAFRGTSNYQLAHKYDLPAVGTQAHEWFQAHQQLGFPLAQSQRAALLTWLDEFADHLGIALTDCITMDAFLRDFDFELASRYQGLRHDSGDPVVWGEKAIAHYQRLGIDPRSKTLVFSDGLDLERAVGLLRHFRGRVRLSFGIGTHLTCDLPGASPMNIVFKLVECNGGPVAKISDSAGKTLCRDAEFITRLKQAFHLAL</sequence>
<feature type="domain" description="Nicotinate phosphoribosyltransferase N-terminal" evidence="10">
    <location>
        <begin position="9"/>
        <end position="126"/>
    </location>
</feature>
<dbReference type="AlphaFoldDB" id="A0A5J6WQG7"/>
<evidence type="ECO:0000256" key="2">
    <source>
        <dbReference type="ARBA" id="ARBA00010897"/>
    </source>
</evidence>
<dbReference type="GO" id="GO:0034355">
    <property type="term" value="P:NAD+ biosynthetic process via the salvage pathway"/>
    <property type="evidence" value="ECO:0007669"/>
    <property type="project" value="TreeGrafter"/>
</dbReference>
<comment type="function">
    <text evidence="7 8">Catalyzes the synthesis of beta-nicotinate D-ribonucleotide from nicotinate and 5-phospho-D-ribose 1-phosphate at the expense of ATP.</text>
</comment>
<evidence type="ECO:0000313" key="12">
    <source>
        <dbReference type="Proteomes" id="UP000594034"/>
    </source>
</evidence>
<dbReference type="RefSeq" id="WP_042048984.1">
    <property type="nucleotide sequence ID" value="NZ_CDBY01000096.1"/>
</dbReference>
<dbReference type="PANTHER" id="PTHR11098">
    <property type="entry name" value="NICOTINATE PHOSPHORIBOSYLTRANSFERASE"/>
    <property type="match status" value="1"/>
</dbReference>
<protein>
    <recommendedName>
        <fullName evidence="3 7">Nicotinate phosphoribosyltransferase</fullName>
        <shortName evidence="7">NAPRTase</shortName>
        <ecNumber evidence="3 7">6.3.4.21</ecNumber>
    </recommendedName>
</protein>
<evidence type="ECO:0000256" key="6">
    <source>
        <dbReference type="ARBA" id="ARBA00022642"/>
    </source>
</evidence>
<comment type="similarity">
    <text evidence="2 7 8">Belongs to the NAPRTase family.</text>
</comment>
<comment type="PTM">
    <text evidence="7 8">Transiently phosphorylated on a His residue during the reaction cycle. Phosphorylation strongly increases the affinity for substrates and increases the rate of nicotinate D-ribonucleotide production. Dephosphorylation regenerates the low-affinity form of the enzyme, leading to product release.</text>
</comment>
<accession>A0A5J6WQG7</accession>
<dbReference type="EMBL" id="CP040449">
    <property type="protein sequence ID" value="QFI53252.1"/>
    <property type="molecule type" value="Genomic_DNA"/>
</dbReference>
<dbReference type="GO" id="GO:0016757">
    <property type="term" value="F:glycosyltransferase activity"/>
    <property type="evidence" value="ECO:0007669"/>
    <property type="project" value="UniProtKB-KW"/>
</dbReference>
<dbReference type="Pfam" id="PF17767">
    <property type="entry name" value="NAPRTase_N"/>
    <property type="match status" value="1"/>
</dbReference>
<keyword evidence="11" id="KW-0808">Transferase</keyword>
<evidence type="ECO:0000313" key="11">
    <source>
        <dbReference type="EMBL" id="QFI53252.1"/>
    </source>
</evidence>